<dbReference type="InterPro" id="IPR027817">
    <property type="entry name" value="Costars_dom"/>
</dbReference>
<dbReference type="GO" id="GO:0003779">
    <property type="term" value="F:actin binding"/>
    <property type="evidence" value="ECO:0007669"/>
    <property type="project" value="InterPro"/>
</dbReference>
<feature type="domain" description="Costars" evidence="1">
    <location>
        <begin position="77"/>
        <end position="152"/>
    </location>
</feature>
<dbReference type="SMART" id="SM01283">
    <property type="entry name" value="Costars"/>
    <property type="match status" value="1"/>
</dbReference>
<dbReference type="InterPro" id="IPR026111">
    <property type="entry name" value="Abra"/>
</dbReference>
<dbReference type="GO" id="GO:0030017">
    <property type="term" value="C:sarcomere"/>
    <property type="evidence" value="ECO:0007669"/>
    <property type="project" value="TreeGrafter"/>
</dbReference>
<keyword evidence="3" id="KW-1185">Reference proteome</keyword>
<dbReference type="PANTHER" id="PTHR22739">
    <property type="entry name" value="STRIATED MUSCLE ACTIVATOR OF RHO-DEPENDENT SIGNALING-RELATED"/>
    <property type="match status" value="1"/>
</dbReference>
<dbReference type="GO" id="GO:0045944">
    <property type="term" value="P:positive regulation of transcription by RNA polymerase II"/>
    <property type="evidence" value="ECO:0007669"/>
    <property type="project" value="TreeGrafter"/>
</dbReference>
<gene>
    <name evidence="2" type="ORF">CYNAS_LOCUS11426</name>
</gene>
<dbReference type="Gene3D" id="1.10.10.1540">
    <property type="entry name" value="Costar domain"/>
    <property type="match status" value="1"/>
</dbReference>
<dbReference type="Proteomes" id="UP001176961">
    <property type="component" value="Unassembled WGS sequence"/>
</dbReference>
<protein>
    <recommendedName>
        <fullName evidence="1">Costars domain-containing protein</fullName>
    </recommendedName>
</protein>
<comment type="caution">
    <text evidence="2">The sequence shown here is derived from an EMBL/GenBank/DDBJ whole genome shotgun (WGS) entry which is preliminary data.</text>
</comment>
<dbReference type="AlphaFoldDB" id="A0AA36GW68"/>
<accession>A0AA36GW68</accession>
<reference evidence="2" key="1">
    <citation type="submission" date="2023-07" db="EMBL/GenBank/DDBJ databases">
        <authorList>
            <consortium name="CYATHOMIX"/>
        </authorList>
    </citation>
    <scope>NUCLEOTIDE SEQUENCE</scope>
    <source>
        <strain evidence="2">N/A</strain>
    </source>
</reference>
<sequence>MALSFSLDYSGGVKHNSEKAAPVGPRSYQKTNNNFGEIFRHPLDKYENTPRYDKNDPNYGRAPRGSLTEAKGIKASLDICREVLFLMEKINQNAEGEEPHKWIKFGKLFHVYSLYSDSVVGYLIRARKYGLVHFEGEMLYQRQDDDKKITMLMAIADIRERLKPTGDPKNCIAIVANNK</sequence>
<dbReference type="PANTHER" id="PTHR22739:SF7">
    <property type="entry name" value="EG:152A3.3 PROTEIN-RELATED"/>
    <property type="match status" value="1"/>
</dbReference>
<evidence type="ECO:0000313" key="2">
    <source>
        <dbReference type="EMBL" id="CAJ0599443.1"/>
    </source>
</evidence>
<dbReference type="EMBL" id="CATQJL010000223">
    <property type="protein sequence ID" value="CAJ0599443.1"/>
    <property type="molecule type" value="Genomic_DNA"/>
</dbReference>
<evidence type="ECO:0000259" key="1">
    <source>
        <dbReference type="SMART" id="SM01283"/>
    </source>
</evidence>
<evidence type="ECO:0000313" key="3">
    <source>
        <dbReference type="Proteomes" id="UP001176961"/>
    </source>
</evidence>
<proteinExistence type="predicted"/>
<organism evidence="2 3">
    <name type="scientific">Cylicocyclus nassatus</name>
    <name type="common">Nematode worm</name>
    <dbReference type="NCBI Taxonomy" id="53992"/>
    <lineage>
        <taxon>Eukaryota</taxon>
        <taxon>Metazoa</taxon>
        <taxon>Ecdysozoa</taxon>
        <taxon>Nematoda</taxon>
        <taxon>Chromadorea</taxon>
        <taxon>Rhabditida</taxon>
        <taxon>Rhabditina</taxon>
        <taxon>Rhabditomorpha</taxon>
        <taxon>Strongyloidea</taxon>
        <taxon>Strongylidae</taxon>
        <taxon>Cylicocyclus</taxon>
    </lineage>
</organism>
<name>A0AA36GW68_CYLNA</name>
<dbReference type="Pfam" id="PF14705">
    <property type="entry name" value="Costars"/>
    <property type="match status" value="1"/>
</dbReference>
<dbReference type="InterPro" id="IPR038095">
    <property type="entry name" value="Costars_sf"/>
</dbReference>
<dbReference type="GO" id="GO:0035025">
    <property type="term" value="P:positive regulation of Rho protein signal transduction"/>
    <property type="evidence" value="ECO:0007669"/>
    <property type="project" value="InterPro"/>
</dbReference>